<keyword evidence="1" id="KW-0812">Transmembrane</keyword>
<feature type="transmembrane region" description="Helical" evidence="1">
    <location>
        <begin position="36"/>
        <end position="58"/>
    </location>
</feature>
<comment type="caution">
    <text evidence="2">The sequence shown here is derived from an EMBL/GenBank/DDBJ whole genome shotgun (WGS) entry which is preliminary data.</text>
</comment>
<feature type="non-terminal residue" evidence="2">
    <location>
        <position position="242"/>
    </location>
</feature>
<dbReference type="EMBL" id="ML978213">
    <property type="protein sequence ID" value="KAF2028392.1"/>
    <property type="molecule type" value="Genomic_DNA"/>
</dbReference>
<keyword evidence="1" id="KW-1133">Transmembrane helix</keyword>
<dbReference type="Proteomes" id="UP000799777">
    <property type="component" value="Unassembled WGS sequence"/>
</dbReference>
<feature type="non-terminal residue" evidence="2">
    <location>
        <position position="1"/>
    </location>
</feature>
<dbReference type="AlphaFoldDB" id="A0A9P4H6D4"/>
<dbReference type="OrthoDB" id="5429634at2759"/>
<dbReference type="PANTHER" id="PTHR35395">
    <property type="entry name" value="DUF6536 DOMAIN-CONTAINING PROTEIN"/>
    <property type="match status" value="1"/>
</dbReference>
<gene>
    <name evidence="2" type="ORF">EK21DRAFT_27986</name>
</gene>
<proteinExistence type="predicted"/>
<sequence length="242" mass="27380">LWKNPPSWTFEKNGSLTVAYCLSEVLPERCKLQLSLPLSIIVVFFNALKATCMLTMLFRLKEKLSDPPIMNLGDAVSSFLERSDAHTKKLGLRSMDDLRRAMNMAHRWDTRPKNGIGGSSSDSEATVSRLTMIMSLGFGKLDVRTMIQNHTKDLITNAMVVNSPQLVLSWVYFSYNGLLTLLALAREWESYALHRKGLRISGVPQGAQRSTYFLQLPYRIGLPFMAISAFLHWLVSQSFFLV</sequence>
<name>A0A9P4H6D4_9PLEO</name>
<evidence type="ECO:0000313" key="2">
    <source>
        <dbReference type="EMBL" id="KAF2028392.1"/>
    </source>
</evidence>
<accession>A0A9P4H6D4</accession>
<organism evidence="2 3">
    <name type="scientific">Setomelanomma holmii</name>
    <dbReference type="NCBI Taxonomy" id="210430"/>
    <lineage>
        <taxon>Eukaryota</taxon>
        <taxon>Fungi</taxon>
        <taxon>Dikarya</taxon>
        <taxon>Ascomycota</taxon>
        <taxon>Pezizomycotina</taxon>
        <taxon>Dothideomycetes</taxon>
        <taxon>Pleosporomycetidae</taxon>
        <taxon>Pleosporales</taxon>
        <taxon>Pleosporineae</taxon>
        <taxon>Phaeosphaeriaceae</taxon>
        <taxon>Setomelanomma</taxon>
    </lineage>
</organism>
<reference evidence="2" key="1">
    <citation type="journal article" date="2020" name="Stud. Mycol.">
        <title>101 Dothideomycetes genomes: a test case for predicting lifestyles and emergence of pathogens.</title>
        <authorList>
            <person name="Haridas S."/>
            <person name="Albert R."/>
            <person name="Binder M."/>
            <person name="Bloem J."/>
            <person name="Labutti K."/>
            <person name="Salamov A."/>
            <person name="Andreopoulos B."/>
            <person name="Baker S."/>
            <person name="Barry K."/>
            <person name="Bills G."/>
            <person name="Bluhm B."/>
            <person name="Cannon C."/>
            <person name="Castanera R."/>
            <person name="Culley D."/>
            <person name="Daum C."/>
            <person name="Ezra D."/>
            <person name="Gonzalez J."/>
            <person name="Henrissat B."/>
            <person name="Kuo A."/>
            <person name="Liang C."/>
            <person name="Lipzen A."/>
            <person name="Lutzoni F."/>
            <person name="Magnuson J."/>
            <person name="Mondo S."/>
            <person name="Nolan M."/>
            <person name="Ohm R."/>
            <person name="Pangilinan J."/>
            <person name="Park H.-J."/>
            <person name="Ramirez L."/>
            <person name="Alfaro M."/>
            <person name="Sun H."/>
            <person name="Tritt A."/>
            <person name="Yoshinaga Y."/>
            <person name="Zwiers L.-H."/>
            <person name="Turgeon B."/>
            <person name="Goodwin S."/>
            <person name="Spatafora J."/>
            <person name="Crous P."/>
            <person name="Grigoriev I."/>
        </authorList>
    </citation>
    <scope>NUCLEOTIDE SEQUENCE</scope>
    <source>
        <strain evidence="2">CBS 110217</strain>
    </source>
</reference>
<dbReference type="PANTHER" id="PTHR35395:SF1">
    <property type="entry name" value="DUF6536 DOMAIN-CONTAINING PROTEIN"/>
    <property type="match status" value="1"/>
</dbReference>
<evidence type="ECO:0000256" key="1">
    <source>
        <dbReference type="SAM" id="Phobius"/>
    </source>
</evidence>
<feature type="transmembrane region" description="Helical" evidence="1">
    <location>
        <begin position="216"/>
        <end position="235"/>
    </location>
</feature>
<keyword evidence="1" id="KW-0472">Membrane</keyword>
<evidence type="ECO:0000313" key="3">
    <source>
        <dbReference type="Proteomes" id="UP000799777"/>
    </source>
</evidence>
<protein>
    <submittedName>
        <fullName evidence="2">Uncharacterized protein</fullName>
    </submittedName>
</protein>
<keyword evidence="3" id="KW-1185">Reference proteome</keyword>